<reference evidence="2 3" key="1">
    <citation type="journal article" date="2021" name="Commun. Biol.">
        <title>The genome of Shorea leprosula (Dipterocarpaceae) highlights the ecological relevance of drought in aseasonal tropical rainforests.</title>
        <authorList>
            <person name="Ng K.K.S."/>
            <person name="Kobayashi M.J."/>
            <person name="Fawcett J.A."/>
            <person name="Hatakeyama M."/>
            <person name="Paape T."/>
            <person name="Ng C.H."/>
            <person name="Ang C.C."/>
            <person name="Tnah L.H."/>
            <person name="Lee C.T."/>
            <person name="Nishiyama T."/>
            <person name="Sese J."/>
            <person name="O'Brien M.J."/>
            <person name="Copetti D."/>
            <person name="Mohd Noor M.I."/>
            <person name="Ong R.C."/>
            <person name="Putra M."/>
            <person name="Sireger I.Z."/>
            <person name="Indrioko S."/>
            <person name="Kosugi Y."/>
            <person name="Izuno A."/>
            <person name="Isagi Y."/>
            <person name="Lee S.L."/>
            <person name="Shimizu K.K."/>
        </authorList>
    </citation>
    <scope>NUCLEOTIDE SEQUENCE [LARGE SCALE GENOMIC DNA]</scope>
    <source>
        <strain evidence="2">214</strain>
    </source>
</reference>
<dbReference type="AlphaFoldDB" id="A0AAV5ICR7"/>
<organism evidence="2 3">
    <name type="scientific">Rubroshorea leprosula</name>
    <dbReference type="NCBI Taxonomy" id="152421"/>
    <lineage>
        <taxon>Eukaryota</taxon>
        <taxon>Viridiplantae</taxon>
        <taxon>Streptophyta</taxon>
        <taxon>Embryophyta</taxon>
        <taxon>Tracheophyta</taxon>
        <taxon>Spermatophyta</taxon>
        <taxon>Magnoliopsida</taxon>
        <taxon>eudicotyledons</taxon>
        <taxon>Gunneridae</taxon>
        <taxon>Pentapetalae</taxon>
        <taxon>rosids</taxon>
        <taxon>malvids</taxon>
        <taxon>Malvales</taxon>
        <taxon>Dipterocarpaceae</taxon>
        <taxon>Rubroshorea</taxon>
    </lineage>
</organism>
<gene>
    <name evidence="2" type="ORF">SLEP1_g10040</name>
</gene>
<dbReference type="EMBL" id="BPVZ01000010">
    <property type="protein sequence ID" value="GKU96852.1"/>
    <property type="molecule type" value="Genomic_DNA"/>
</dbReference>
<comment type="caution">
    <text evidence="2">The sequence shown here is derived from an EMBL/GenBank/DDBJ whole genome shotgun (WGS) entry which is preliminary data.</text>
</comment>
<feature type="region of interest" description="Disordered" evidence="1">
    <location>
        <begin position="49"/>
        <end position="74"/>
    </location>
</feature>
<sequence length="74" mass="7750">MENGKGEGGGDGGITEKALSAGEAEALNKCLEENKGDHSKCKAKFGAFKSSSSYQKEPSKPPPLRLPSGSFYDV</sequence>
<dbReference type="PANTHER" id="PTHR36856">
    <property type="entry name" value="OS07G0175200 PROTEIN"/>
    <property type="match status" value="1"/>
</dbReference>
<dbReference type="PANTHER" id="PTHR36856:SF2">
    <property type="match status" value="1"/>
</dbReference>
<proteinExistence type="predicted"/>
<protein>
    <submittedName>
        <fullName evidence="2">Uncharacterized protein</fullName>
    </submittedName>
</protein>
<evidence type="ECO:0000256" key="1">
    <source>
        <dbReference type="SAM" id="MobiDB-lite"/>
    </source>
</evidence>
<keyword evidence="3" id="KW-1185">Reference proteome</keyword>
<accession>A0AAV5ICR7</accession>
<evidence type="ECO:0000313" key="2">
    <source>
        <dbReference type="EMBL" id="GKU96852.1"/>
    </source>
</evidence>
<dbReference type="Proteomes" id="UP001054252">
    <property type="component" value="Unassembled WGS sequence"/>
</dbReference>
<name>A0AAV5ICR7_9ROSI</name>
<evidence type="ECO:0000313" key="3">
    <source>
        <dbReference type="Proteomes" id="UP001054252"/>
    </source>
</evidence>